<evidence type="ECO:0000313" key="10">
    <source>
        <dbReference type="Proteomes" id="UP000799291"/>
    </source>
</evidence>
<comment type="caution">
    <text evidence="6">Lacks conserved residue(s) required for the propagation of feature annotation.</text>
</comment>
<dbReference type="Gene3D" id="3.40.366.10">
    <property type="entry name" value="Malonyl-Coenzyme A Acyl Carrier Protein, domain 2"/>
    <property type="match status" value="1"/>
</dbReference>
<dbReference type="Gene3D" id="3.10.129.110">
    <property type="entry name" value="Polyketide synthase dehydratase"/>
    <property type="match status" value="1"/>
</dbReference>
<evidence type="ECO:0000256" key="6">
    <source>
        <dbReference type="PROSITE-ProRule" id="PRU01363"/>
    </source>
</evidence>
<evidence type="ECO:0000256" key="4">
    <source>
        <dbReference type="ARBA" id="ARBA00023002"/>
    </source>
</evidence>
<evidence type="ECO:0000256" key="3">
    <source>
        <dbReference type="ARBA" id="ARBA00022679"/>
    </source>
</evidence>
<evidence type="ECO:0000256" key="5">
    <source>
        <dbReference type="ARBA" id="ARBA00023268"/>
    </source>
</evidence>
<dbReference type="GO" id="GO:0044550">
    <property type="term" value="P:secondary metabolite biosynthetic process"/>
    <property type="evidence" value="ECO:0007669"/>
    <property type="project" value="TreeGrafter"/>
</dbReference>
<dbReference type="PROSITE" id="PS52004">
    <property type="entry name" value="KS3_2"/>
    <property type="match status" value="1"/>
</dbReference>
<dbReference type="Pfam" id="PF16197">
    <property type="entry name" value="KAsynt_C_assoc"/>
    <property type="match status" value="1"/>
</dbReference>
<dbReference type="Proteomes" id="UP000799291">
    <property type="component" value="Unassembled WGS sequence"/>
</dbReference>
<dbReference type="Pfam" id="PF00109">
    <property type="entry name" value="ketoacyl-synt"/>
    <property type="match status" value="1"/>
</dbReference>
<dbReference type="InterPro" id="IPR014043">
    <property type="entry name" value="Acyl_transferase_dom"/>
</dbReference>
<feature type="domain" description="Ketosynthase family 3 (KS3)" evidence="7">
    <location>
        <begin position="1"/>
        <end position="403"/>
    </location>
</feature>
<dbReference type="AlphaFoldDB" id="A0A6G1JK30"/>
<dbReference type="Pfam" id="PF02801">
    <property type="entry name" value="Ketoacyl-synt_C"/>
    <property type="match status" value="1"/>
</dbReference>
<dbReference type="GO" id="GO:0004315">
    <property type="term" value="F:3-oxoacyl-[acyl-carrier-protein] synthase activity"/>
    <property type="evidence" value="ECO:0007669"/>
    <property type="project" value="InterPro"/>
</dbReference>
<dbReference type="PANTHER" id="PTHR43775">
    <property type="entry name" value="FATTY ACID SYNTHASE"/>
    <property type="match status" value="1"/>
</dbReference>
<protein>
    <submittedName>
        <fullName evidence="9">Ketoacyl-synt-domain-containing protein</fullName>
    </submittedName>
</protein>
<keyword evidence="5" id="KW-0511">Multifunctional enzyme</keyword>
<dbReference type="InterPro" id="IPR049552">
    <property type="entry name" value="PKS_DH_N"/>
</dbReference>
<evidence type="ECO:0000256" key="1">
    <source>
        <dbReference type="ARBA" id="ARBA00022450"/>
    </source>
</evidence>
<accession>A0A6G1JK30</accession>
<keyword evidence="2" id="KW-0597">Phosphoprotein</keyword>
<dbReference type="GO" id="GO:0004312">
    <property type="term" value="F:fatty acid synthase activity"/>
    <property type="evidence" value="ECO:0007669"/>
    <property type="project" value="TreeGrafter"/>
</dbReference>
<keyword evidence="4" id="KW-0560">Oxidoreductase</keyword>
<evidence type="ECO:0000259" key="7">
    <source>
        <dbReference type="PROSITE" id="PS52004"/>
    </source>
</evidence>
<dbReference type="GO" id="GO:0016491">
    <property type="term" value="F:oxidoreductase activity"/>
    <property type="evidence" value="ECO:0007669"/>
    <property type="project" value="UniProtKB-KW"/>
</dbReference>
<feature type="domain" description="PKS/mFAS DH" evidence="8">
    <location>
        <begin position="927"/>
        <end position="1137"/>
    </location>
</feature>
<dbReference type="CDD" id="cd00833">
    <property type="entry name" value="PKS"/>
    <property type="match status" value="1"/>
</dbReference>
<dbReference type="InterPro" id="IPR042104">
    <property type="entry name" value="PKS_dehydratase_sf"/>
</dbReference>
<dbReference type="InterPro" id="IPR016036">
    <property type="entry name" value="Malonyl_transacylase_ACP-bd"/>
</dbReference>
<dbReference type="SMART" id="SM00825">
    <property type="entry name" value="PKS_KS"/>
    <property type="match status" value="1"/>
</dbReference>
<dbReference type="InterPro" id="IPR050091">
    <property type="entry name" value="PKS_NRPS_Biosynth_Enz"/>
</dbReference>
<dbReference type="SUPFAM" id="SSF52151">
    <property type="entry name" value="FabD/lysophospholipase-like"/>
    <property type="match status" value="1"/>
</dbReference>
<dbReference type="InterPro" id="IPR014031">
    <property type="entry name" value="Ketoacyl_synth_C"/>
</dbReference>
<dbReference type="SUPFAM" id="SSF55048">
    <property type="entry name" value="Probable ACP-binding domain of malonyl-CoA ACP transacylase"/>
    <property type="match status" value="1"/>
</dbReference>
<evidence type="ECO:0000256" key="2">
    <source>
        <dbReference type="ARBA" id="ARBA00022553"/>
    </source>
</evidence>
<dbReference type="PANTHER" id="PTHR43775:SF29">
    <property type="entry name" value="ASPERFURANONE POLYKETIDE SYNTHASE AFOG-RELATED"/>
    <property type="match status" value="1"/>
</dbReference>
<keyword evidence="1" id="KW-0596">Phosphopantetheine</keyword>
<dbReference type="Pfam" id="PF00698">
    <property type="entry name" value="Acyl_transf_1"/>
    <property type="match status" value="1"/>
</dbReference>
<keyword evidence="10" id="KW-1185">Reference proteome</keyword>
<gene>
    <name evidence="9" type="ORF">K458DRAFT_354707</name>
</gene>
<dbReference type="OrthoDB" id="329835at2759"/>
<dbReference type="InterPro" id="IPR001227">
    <property type="entry name" value="Ac_transferase_dom_sf"/>
</dbReference>
<evidence type="ECO:0000259" key="8">
    <source>
        <dbReference type="PROSITE" id="PS52019"/>
    </source>
</evidence>
<proteinExistence type="predicted"/>
<dbReference type="EMBL" id="MU005570">
    <property type="protein sequence ID" value="KAF2690580.1"/>
    <property type="molecule type" value="Genomic_DNA"/>
</dbReference>
<dbReference type="Pfam" id="PF21089">
    <property type="entry name" value="PKS_DH_N"/>
    <property type="match status" value="1"/>
</dbReference>
<dbReference type="Gene3D" id="3.30.70.3290">
    <property type="match status" value="1"/>
</dbReference>
<name>A0A6G1JK30_9PLEO</name>
<dbReference type="InterPro" id="IPR020841">
    <property type="entry name" value="PKS_Beta-ketoAc_synthase_dom"/>
</dbReference>
<organism evidence="9 10">
    <name type="scientific">Lentithecium fluviatile CBS 122367</name>
    <dbReference type="NCBI Taxonomy" id="1168545"/>
    <lineage>
        <taxon>Eukaryota</taxon>
        <taxon>Fungi</taxon>
        <taxon>Dikarya</taxon>
        <taxon>Ascomycota</taxon>
        <taxon>Pezizomycotina</taxon>
        <taxon>Dothideomycetes</taxon>
        <taxon>Pleosporomycetidae</taxon>
        <taxon>Pleosporales</taxon>
        <taxon>Massarineae</taxon>
        <taxon>Lentitheciaceae</taxon>
        <taxon>Lentithecium</taxon>
    </lineage>
</organism>
<dbReference type="InterPro" id="IPR049900">
    <property type="entry name" value="PKS_mFAS_DH"/>
</dbReference>
<dbReference type="PROSITE" id="PS00606">
    <property type="entry name" value="KS3_1"/>
    <property type="match status" value="1"/>
</dbReference>
<reference evidence="9" key="1">
    <citation type="journal article" date="2020" name="Stud. Mycol.">
        <title>101 Dothideomycetes genomes: a test case for predicting lifestyles and emergence of pathogens.</title>
        <authorList>
            <person name="Haridas S."/>
            <person name="Albert R."/>
            <person name="Binder M."/>
            <person name="Bloem J."/>
            <person name="Labutti K."/>
            <person name="Salamov A."/>
            <person name="Andreopoulos B."/>
            <person name="Baker S."/>
            <person name="Barry K."/>
            <person name="Bills G."/>
            <person name="Bluhm B."/>
            <person name="Cannon C."/>
            <person name="Castanera R."/>
            <person name="Culley D."/>
            <person name="Daum C."/>
            <person name="Ezra D."/>
            <person name="Gonzalez J."/>
            <person name="Henrissat B."/>
            <person name="Kuo A."/>
            <person name="Liang C."/>
            <person name="Lipzen A."/>
            <person name="Lutzoni F."/>
            <person name="Magnuson J."/>
            <person name="Mondo S."/>
            <person name="Nolan M."/>
            <person name="Ohm R."/>
            <person name="Pangilinan J."/>
            <person name="Park H.-J."/>
            <person name="Ramirez L."/>
            <person name="Alfaro M."/>
            <person name="Sun H."/>
            <person name="Tritt A."/>
            <person name="Yoshinaga Y."/>
            <person name="Zwiers L.-H."/>
            <person name="Turgeon B."/>
            <person name="Goodwin S."/>
            <person name="Spatafora J."/>
            <person name="Crous P."/>
            <person name="Grigoriev I."/>
        </authorList>
    </citation>
    <scope>NUCLEOTIDE SEQUENCE</scope>
    <source>
        <strain evidence="9">CBS 122367</strain>
    </source>
</reference>
<dbReference type="InterPro" id="IPR020807">
    <property type="entry name" value="PKS_DH"/>
</dbReference>
<sequence length="1137" mass="124335">MVSNARTGHCKVPTDRWDADTWHHPDPDRKGGIAVQHGFFLKQDVGKFDAPFFSTTAKEAAAMDPMKRLLLEVAYESIENAGIPVENLMDSQTGCYVGCMTNDYEMVSLHDIYDIGHAAASATSEAMTANRVSWFFGLRGPSLTLDTACSSSLYALHLACQSLHLGETETSLVAGVNLILNPNTMHQLPAMHMLSPEGISHTFDDRANGYGRGEGIGCLVVKRLSDALRDGDTIRCVIRGTGANADGKTPSITQPSSLAQADLITRTYEAAGLPMSSTQYFESHGTGTPVGDPIEMEAIASTLGASRADAGLSALYVGSIKPSVGHTEGCSGLAGVFKAITCLEHGMLVPTYGVDRLNPKLKLSDWNLALPSQTMRWPEKGQRRVSINSFGFGGANAHVILDDAYHYLADRRLVSNHSTILDEIDDDFASDSGISSLGSRTPPDEEMKRLLVFSTKDQAGIQRLASAYANHLGTCNIDKTDPRFFSDLAHTLSVRRSHLDFRSFTIASSKKELESNLRKGLPRLPRSSRQQGNLVFVFTGQGAQWPGMGRQLVGNFVFRRSVQASQRLLEALGCKWNILQELEKDSIHLPQYSQTLCTVLQVALVDLLRSWQVWPGATVGHSSGEIAAAYAASLITHADAIKIAYVRGLSSAEITRPGAMLAAGLTKEEASQYLSLVPHEAAVLACVNSPSSVTLSGNVDAIDKLEAIISADGKFARKLKVKTAYHSPHMRAVSQAYFERMGQLSKRGLTKDTSTKKTLMFSSLKGRAIESPEELDATYWVSNMENTVQFSTAVSDLLKHPAQPGKKTPIRWGGFVEVGPHMALKGPVQQIISVNSPNKTVKEAPYLAVVERGKDAIDTSLAAAGQLWAHGHNVNLSAANAGIHAPGTSTGHKVLTNLPSYPWNHTKRFWHESYLMRSNRFPSAPRTDLLGVPEDLSSALEPRWRNHLRISENPWIEDHRITGTILYPAAGMLVMALEGALQTAREGDRNRLLGFQFREVKFERDLVVPSGEEAVETRLSLQPHSAIPGEFKFIVFSTTSGTTWTQHCYGTVSLVYTIGHSEVEETSSADVEWLHRRSVYAKLSSNTAAEPVDVLGFYDHLENISIKKRAYKIREVINKLLVEVSEPNKGLYILYVL</sequence>
<feature type="region of interest" description="N-terminal hotdog fold" evidence="6">
    <location>
        <begin position="927"/>
        <end position="1059"/>
    </location>
</feature>
<dbReference type="PROSITE" id="PS52019">
    <property type="entry name" value="PKS_MFAS_DH"/>
    <property type="match status" value="1"/>
</dbReference>
<dbReference type="InterPro" id="IPR016035">
    <property type="entry name" value="Acyl_Trfase/lysoPLipase"/>
</dbReference>
<dbReference type="SMART" id="SM00827">
    <property type="entry name" value="PKS_AT"/>
    <property type="match status" value="1"/>
</dbReference>
<feature type="region of interest" description="C-terminal hotdog fold" evidence="6">
    <location>
        <begin position="1088"/>
        <end position="1137"/>
    </location>
</feature>
<dbReference type="InterPro" id="IPR014030">
    <property type="entry name" value="Ketoacyl_synth_N"/>
</dbReference>
<dbReference type="SMART" id="SM00826">
    <property type="entry name" value="PKS_DH"/>
    <property type="match status" value="1"/>
</dbReference>
<dbReference type="Gene3D" id="3.40.47.10">
    <property type="match status" value="1"/>
</dbReference>
<dbReference type="InterPro" id="IPR032821">
    <property type="entry name" value="PKS_assoc"/>
</dbReference>
<keyword evidence="3" id="KW-0808">Transferase</keyword>
<dbReference type="InterPro" id="IPR018201">
    <property type="entry name" value="Ketoacyl_synth_AS"/>
</dbReference>
<dbReference type="GO" id="GO:0006633">
    <property type="term" value="P:fatty acid biosynthetic process"/>
    <property type="evidence" value="ECO:0007669"/>
    <property type="project" value="InterPro"/>
</dbReference>
<dbReference type="SUPFAM" id="SSF53901">
    <property type="entry name" value="Thiolase-like"/>
    <property type="match status" value="1"/>
</dbReference>
<evidence type="ECO:0000313" key="9">
    <source>
        <dbReference type="EMBL" id="KAF2690580.1"/>
    </source>
</evidence>
<dbReference type="InterPro" id="IPR016039">
    <property type="entry name" value="Thiolase-like"/>
</dbReference>